<proteinExistence type="predicted"/>
<feature type="region of interest" description="Disordered" evidence="1">
    <location>
        <begin position="125"/>
        <end position="205"/>
    </location>
</feature>
<dbReference type="GO" id="GO:0003677">
    <property type="term" value="F:DNA binding"/>
    <property type="evidence" value="ECO:0007669"/>
    <property type="project" value="InterPro"/>
</dbReference>
<dbReference type="GO" id="GO:0006355">
    <property type="term" value="P:regulation of DNA-templated transcription"/>
    <property type="evidence" value="ECO:0007669"/>
    <property type="project" value="InterPro"/>
</dbReference>
<dbReference type="EnsemblMetazoa" id="PPA10222.1">
    <property type="protein sequence ID" value="PPA10222.1"/>
    <property type="gene ID" value="WBGene00099776"/>
</dbReference>
<dbReference type="AlphaFoldDB" id="A0A2A6B5P4"/>
<evidence type="ECO:0000313" key="2">
    <source>
        <dbReference type="EnsemblMetazoa" id="PPA10222.1"/>
    </source>
</evidence>
<feature type="region of interest" description="Disordered" evidence="1">
    <location>
        <begin position="590"/>
        <end position="627"/>
    </location>
</feature>
<evidence type="ECO:0000256" key="1">
    <source>
        <dbReference type="SAM" id="MobiDB-lite"/>
    </source>
</evidence>
<feature type="region of interest" description="Disordered" evidence="1">
    <location>
        <begin position="409"/>
        <end position="428"/>
    </location>
</feature>
<gene>
    <name evidence="2" type="primary">WBGene00099776</name>
</gene>
<evidence type="ECO:0000313" key="3">
    <source>
        <dbReference type="Proteomes" id="UP000005239"/>
    </source>
</evidence>
<dbReference type="Gene3D" id="1.10.880.10">
    <property type="entry name" value="Transcription factor, Skn-1-like, DNA-binding domain"/>
    <property type="match status" value="2"/>
</dbReference>
<feature type="region of interest" description="Disordered" evidence="1">
    <location>
        <begin position="513"/>
        <end position="545"/>
    </location>
</feature>
<reference evidence="2" key="2">
    <citation type="submission" date="2022-06" db="UniProtKB">
        <authorList>
            <consortium name="EnsemblMetazoa"/>
        </authorList>
    </citation>
    <scope>IDENTIFICATION</scope>
    <source>
        <strain evidence="2">PS312</strain>
    </source>
</reference>
<feature type="compositionally biased region" description="Basic and acidic residues" evidence="1">
    <location>
        <begin position="177"/>
        <end position="186"/>
    </location>
</feature>
<keyword evidence="3" id="KW-1185">Reference proteome</keyword>
<feature type="region of interest" description="Disordered" evidence="1">
    <location>
        <begin position="367"/>
        <end position="389"/>
    </location>
</feature>
<dbReference type="InterPro" id="IPR008917">
    <property type="entry name" value="TF_DNA-bd_sf"/>
</dbReference>
<name>A0A2A6B5P4_PRIPA</name>
<accession>A0A8R1YGI4</accession>
<accession>A0A2A6B5P4</accession>
<dbReference type="Proteomes" id="UP000005239">
    <property type="component" value="Unassembled WGS sequence"/>
</dbReference>
<feature type="region of interest" description="Disordered" evidence="1">
    <location>
        <begin position="466"/>
        <end position="499"/>
    </location>
</feature>
<dbReference type="SUPFAM" id="SSF47454">
    <property type="entry name" value="A DNA-binding domain in eukaryotic transcription factors"/>
    <property type="match status" value="1"/>
</dbReference>
<feature type="compositionally biased region" description="Basic residues" evidence="1">
    <location>
        <begin position="590"/>
        <end position="609"/>
    </location>
</feature>
<protein>
    <submittedName>
        <fullName evidence="2">Uncharacterized protein</fullName>
    </submittedName>
</protein>
<organism evidence="2 3">
    <name type="scientific">Pristionchus pacificus</name>
    <name type="common">Parasitic nematode worm</name>
    <dbReference type="NCBI Taxonomy" id="54126"/>
    <lineage>
        <taxon>Eukaryota</taxon>
        <taxon>Metazoa</taxon>
        <taxon>Ecdysozoa</taxon>
        <taxon>Nematoda</taxon>
        <taxon>Chromadorea</taxon>
        <taxon>Rhabditida</taxon>
        <taxon>Rhabditina</taxon>
        <taxon>Diplogasteromorpha</taxon>
        <taxon>Diplogasteroidea</taxon>
        <taxon>Neodiplogasteridae</taxon>
        <taxon>Pristionchus</taxon>
    </lineage>
</organism>
<feature type="compositionally biased region" description="Basic and acidic residues" evidence="1">
    <location>
        <begin position="523"/>
        <end position="532"/>
    </location>
</feature>
<feature type="compositionally biased region" description="Polar residues" evidence="1">
    <location>
        <begin position="616"/>
        <end position="627"/>
    </location>
</feature>
<sequence length="627" mass="70716">MPCRLQPASRHIARGHRLIASSIDLYCLSIVSSIDVPELETIRRIEEVTATRIITRIGMSGSLKKSKWKEKEIKKEEVEEEPISEQVRLFHDSPVEIKEEVKEEAIDEDPETFDDLNEPLVAYGETGNLSSSSSEFPVATQRRKNRRKSSPGVKKEPHMKKITRTIDPAFNKPSTSKHTDKVERPVKPSKMQTTTERRSKQTDEEDLIQYKIPHTVNFLIEIPIIQFNQLPLSLPQMEVAKRIRRRGRKRISENARLKRMKLNSSRKDPEDRAESPEITYVQAMLSTAQARAAARSARLAAAREYASEVVQNVELQDNLGLEDKILGSLSGIVMEAIDCVRAEQPFRSSSLSLLSLELLSYLRQPNKGADLTERGGAEGTGGPRSYSNSIPDVPPEAATVERAVPATTFSTPSTSRQHRAHAPPHQPAETIFPRETMSADPLKDVPLLKEEDVIPEQERLSVEPIDYDDHDNHFGQHSLDGEGFMDEGRSESSYPDDASGQNELLQRMIANFSTPSTSSGHTHRFDRSDSAKNQHKSKSGRFESRDDQLAATYALPVSAKEIETLTEASMAELMRSGELSEMQRSIIRQIRKRARSKISSREYRKRKEARRLELENSLNSSRNPPGQ</sequence>
<reference evidence="3" key="1">
    <citation type="journal article" date="2008" name="Nat. Genet.">
        <title>The Pristionchus pacificus genome provides a unique perspective on nematode lifestyle and parasitism.</title>
        <authorList>
            <person name="Dieterich C."/>
            <person name="Clifton S.W."/>
            <person name="Schuster L.N."/>
            <person name="Chinwalla A."/>
            <person name="Delehaunty K."/>
            <person name="Dinkelacker I."/>
            <person name="Fulton L."/>
            <person name="Fulton R."/>
            <person name="Godfrey J."/>
            <person name="Minx P."/>
            <person name="Mitreva M."/>
            <person name="Roeseler W."/>
            <person name="Tian H."/>
            <person name="Witte H."/>
            <person name="Yang S.P."/>
            <person name="Wilson R.K."/>
            <person name="Sommer R.J."/>
        </authorList>
    </citation>
    <scope>NUCLEOTIDE SEQUENCE [LARGE SCALE GENOMIC DNA]</scope>
    <source>
        <strain evidence="3">PS312</strain>
    </source>
</reference>